<feature type="transmembrane region" description="Helical" evidence="2">
    <location>
        <begin position="28"/>
        <end position="53"/>
    </location>
</feature>
<gene>
    <name evidence="3" type="ORF">BOKJ2_LOCUS9853</name>
</gene>
<evidence type="ECO:0000313" key="3">
    <source>
        <dbReference type="EMBL" id="CAD5222857.1"/>
    </source>
</evidence>
<proteinExistence type="predicted"/>
<dbReference type="Proteomes" id="UP000614601">
    <property type="component" value="Unassembled WGS sequence"/>
</dbReference>
<sequence>MGTLFKQCHDGLQTRYHNLRNEIRTVTWFVHTTILTFIFGLLFICIGLVFVRVQDETAIGWSLVSAGSLAILLGIFLLIVRCVIPSKPQRQQRRRRRTRARVWTSRASERVWNGRTVDLFAGPVVSPPSYDEARADRPPAYSEHLSARI</sequence>
<evidence type="ECO:0000313" key="4">
    <source>
        <dbReference type="Proteomes" id="UP000614601"/>
    </source>
</evidence>
<keyword evidence="4" id="KW-1185">Reference proteome</keyword>
<name>A0A811L599_9BILA</name>
<comment type="caution">
    <text evidence="3">The sequence shown here is derived from an EMBL/GenBank/DDBJ whole genome shotgun (WGS) entry which is preliminary data.</text>
</comment>
<organism evidence="3 4">
    <name type="scientific">Bursaphelenchus okinawaensis</name>
    <dbReference type="NCBI Taxonomy" id="465554"/>
    <lineage>
        <taxon>Eukaryota</taxon>
        <taxon>Metazoa</taxon>
        <taxon>Ecdysozoa</taxon>
        <taxon>Nematoda</taxon>
        <taxon>Chromadorea</taxon>
        <taxon>Rhabditida</taxon>
        <taxon>Tylenchina</taxon>
        <taxon>Tylenchomorpha</taxon>
        <taxon>Aphelenchoidea</taxon>
        <taxon>Aphelenchoididae</taxon>
        <taxon>Bursaphelenchus</taxon>
    </lineage>
</organism>
<accession>A0A811L599</accession>
<keyword evidence="2" id="KW-0812">Transmembrane</keyword>
<evidence type="ECO:0000256" key="2">
    <source>
        <dbReference type="SAM" id="Phobius"/>
    </source>
</evidence>
<keyword evidence="2" id="KW-1133">Transmembrane helix</keyword>
<feature type="transmembrane region" description="Helical" evidence="2">
    <location>
        <begin position="59"/>
        <end position="84"/>
    </location>
</feature>
<dbReference type="Proteomes" id="UP000783686">
    <property type="component" value="Unassembled WGS sequence"/>
</dbReference>
<keyword evidence="2" id="KW-0472">Membrane</keyword>
<dbReference type="AlphaFoldDB" id="A0A811L599"/>
<dbReference type="EMBL" id="CAJFCW020000005">
    <property type="protein sequence ID" value="CAG9116915.1"/>
    <property type="molecule type" value="Genomic_DNA"/>
</dbReference>
<feature type="region of interest" description="Disordered" evidence="1">
    <location>
        <begin position="129"/>
        <end position="149"/>
    </location>
</feature>
<protein>
    <submittedName>
        <fullName evidence="3">Uncharacterized protein</fullName>
    </submittedName>
</protein>
<reference evidence="3" key="1">
    <citation type="submission" date="2020-09" db="EMBL/GenBank/DDBJ databases">
        <authorList>
            <person name="Kikuchi T."/>
        </authorList>
    </citation>
    <scope>NUCLEOTIDE SEQUENCE</scope>
    <source>
        <strain evidence="3">SH1</strain>
    </source>
</reference>
<evidence type="ECO:0000256" key="1">
    <source>
        <dbReference type="SAM" id="MobiDB-lite"/>
    </source>
</evidence>
<dbReference type="EMBL" id="CAJFDH010000005">
    <property type="protein sequence ID" value="CAD5222857.1"/>
    <property type="molecule type" value="Genomic_DNA"/>
</dbReference>